<dbReference type="InterPro" id="IPR002347">
    <property type="entry name" value="SDR_fam"/>
</dbReference>
<dbReference type="OrthoDB" id="154414at2"/>
<dbReference type="InterPro" id="IPR036291">
    <property type="entry name" value="NAD(P)-bd_dom_sf"/>
</dbReference>
<dbReference type="FunFam" id="3.40.50.720:FF:000084">
    <property type="entry name" value="Short-chain dehydrogenase reductase"/>
    <property type="match status" value="1"/>
</dbReference>
<comment type="caution">
    <text evidence="3">The sequence shown here is derived from an EMBL/GenBank/DDBJ whole genome shotgun (WGS) entry which is preliminary data.</text>
</comment>
<dbReference type="Proteomes" id="UP000255207">
    <property type="component" value="Unassembled WGS sequence"/>
</dbReference>
<dbReference type="PRINTS" id="PR00080">
    <property type="entry name" value="SDRFAMILY"/>
</dbReference>
<organism evidence="3 4">
    <name type="scientific">Bosea caraganae</name>
    <dbReference type="NCBI Taxonomy" id="2763117"/>
    <lineage>
        <taxon>Bacteria</taxon>
        <taxon>Pseudomonadati</taxon>
        <taxon>Pseudomonadota</taxon>
        <taxon>Alphaproteobacteria</taxon>
        <taxon>Hyphomicrobiales</taxon>
        <taxon>Boseaceae</taxon>
        <taxon>Bosea</taxon>
    </lineage>
</organism>
<dbReference type="RefSeq" id="WP_114827183.1">
    <property type="nucleotide sequence ID" value="NZ_QQTO01000019.1"/>
</dbReference>
<protein>
    <submittedName>
        <fullName evidence="3">3-oxoacyl-ACP reductase FabG</fullName>
    </submittedName>
</protein>
<dbReference type="GO" id="GO:0016491">
    <property type="term" value="F:oxidoreductase activity"/>
    <property type="evidence" value="ECO:0007669"/>
    <property type="project" value="UniProtKB-KW"/>
</dbReference>
<dbReference type="Gene3D" id="3.40.50.720">
    <property type="entry name" value="NAD(P)-binding Rossmann-like Domain"/>
    <property type="match status" value="1"/>
</dbReference>
<evidence type="ECO:0000256" key="1">
    <source>
        <dbReference type="ARBA" id="ARBA00006484"/>
    </source>
</evidence>
<accession>A0A370LAU0</accession>
<keyword evidence="4" id="KW-1185">Reference proteome</keyword>
<dbReference type="EMBL" id="QQTP01000001">
    <property type="protein sequence ID" value="RDJ29066.1"/>
    <property type="molecule type" value="Genomic_DNA"/>
</dbReference>
<dbReference type="PANTHER" id="PTHR43639:SF1">
    <property type="entry name" value="SHORT-CHAIN DEHYDROGENASE_REDUCTASE FAMILY PROTEIN"/>
    <property type="match status" value="1"/>
</dbReference>
<comment type="similarity">
    <text evidence="1">Belongs to the short-chain dehydrogenases/reductases (SDR) family.</text>
</comment>
<dbReference type="Pfam" id="PF13561">
    <property type="entry name" value="adh_short_C2"/>
    <property type="match status" value="1"/>
</dbReference>
<dbReference type="SUPFAM" id="SSF51735">
    <property type="entry name" value="NAD(P)-binding Rossmann-fold domains"/>
    <property type="match status" value="1"/>
</dbReference>
<dbReference type="PANTHER" id="PTHR43639">
    <property type="entry name" value="OXIDOREDUCTASE, SHORT-CHAIN DEHYDROGENASE/REDUCTASE FAMILY (AFU_ORTHOLOGUE AFUA_5G02870)"/>
    <property type="match status" value="1"/>
</dbReference>
<sequence>MSRFTGKKALVTGGSRGIGAAIALRLAQEGADVALTYEHSAEKAGEVVGAIAALGRKGFAFAADSADPVAIKGTVDNAAAALGGLDILVNNAGIWRGGPVAEWSLADIDATLAVNVRGVVLASQAAAAHLGEGGRIISIGSCLADRVVEEGATLYAMSKAALIGFTKGLARDLGPRGITVNIVHPGSTDTDMNPAAGPQADAQRAKMAIPRYGKPEDIAGLVAYLASEEARFVTGAGFAIDGGVNT</sequence>
<evidence type="ECO:0000313" key="4">
    <source>
        <dbReference type="Proteomes" id="UP000255207"/>
    </source>
</evidence>
<dbReference type="PRINTS" id="PR00081">
    <property type="entry name" value="GDHRDH"/>
</dbReference>
<dbReference type="AlphaFoldDB" id="A0A370LAU0"/>
<evidence type="ECO:0000256" key="2">
    <source>
        <dbReference type="ARBA" id="ARBA00023002"/>
    </source>
</evidence>
<gene>
    <name evidence="3" type="ORF">DWE98_00340</name>
</gene>
<name>A0A370LAU0_9HYPH</name>
<proteinExistence type="inferred from homology"/>
<reference evidence="4" key="1">
    <citation type="submission" date="2018-07" db="EMBL/GenBank/DDBJ databases">
        <authorList>
            <person name="Safronova V.I."/>
            <person name="Chirak E.R."/>
            <person name="Sazanova A.L."/>
        </authorList>
    </citation>
    <scope>NUCLEOTIDE SEQUENCE [LARGE SCALE GENOMIC DNA]</scope>
    <source>
        <strain evidence="4">RCAM04685</strain>
    </source>
</reference>
<evidence type="ECO:0000313" key="3">
    <source>
        <dbReference type="EMBL" id="RDJ29066.1"/>
    </source>
</evidence>
<keyword evidence="2" id="KW-0560">Oxidoreductase</keyword>